<keyword evidence="3" id="KW-1185">Reference proteome</keyword>
<feature type="compositionally biased region" description="Polar residues" evidence="1">
    <location>
        <begin position="48"/>
        <end position="57"/>
    </location>
</feature>
<gene>
    <name evidence="2" type="ORF">RHSIM_Rhsim01G0086200</name>
</gene>
<dbReference type="Proteomes" id="UP000626092">
    <property type="component" value="Unassembled WGS sequence"/>
</dbReference>
<comment type="caution">
    <text evidence="2">The sequence shown here is derived from an EMBL/GenBank/DDBJ whole genome shotgun (WGS) entry which is preliminary data.</text>
</comment>
<proteinExistence type="predicted"/>
<evidence type="ECO:0000313" key="3">
    <source>
        <dbReference type="Proteomes" id="UP000626092"/>
    </source>
</evidence>
<accession>A0A834HSL4</accession>
<reference evidence="2" key="1">
    <citation type="submission" date="2019-11" db="EMBL/GenBank/DDBJ databases">
        <authorList>
            <person name="Liu Y."/>
            <person name="Hou J."/>
            <person name="Li T.-Q."/>
            <person name="Guan C.-H."/>
            <person name="Wu X."/>
            <person name="Wu H.-Z."/>
            <person name="Ling F."/>
            <person name="Zhang R."/>
            <person name="Shi X.-G."/>
            <person name="Ren J.-P."/>
            <person name="Chen E.-F."/>
            <person name="Sun J.-M."/>
        </authorList>
    </citation>
    <scope>NUCLEOTIDE SEQUENCE</scope>
    <source>
        <strain evidence="2">Adult_tree_wgs_1</strain>
        <tissue evidence="2">Leaves</tissue>
    </source>
</reference>
<protein>
    <submittedName>
        <fullName evidence="2">Uncharacterized protein</fullName>
    </submittedName>
</protein>
<dbReference type="EMBL" id="WJXA01000001">
    <property type="protein sequence ID" value="KAF7153371.1"/>
    <property type="molecule type" value="Genomic_DNA"/>
</dbReference>
<sequence>MHWDSMVTTTQETLEIRVSTQVYRVLVIKTTQEGHQRSGEGKDKQKRIVSSSKQFSSPGPEGSMPREEDDDVGRSSGDKDTNRAGEIESGEGNNATKRNKGTNVDIDKTINTSPRAILLGNAQSHIKTGNQVTAAQDTEDEHISPTNKAQVIKCAEVVRQQQDIESNAFALNSPVVIDSNIRASQIQGINIEVNLQPRDTKKASRKARRRNLYEGSLSLSDKEYYEEYVSDVNLEGQEQDMTSDELRTTIGLVVHKLWGNPNVKFFIFLPTSNGASVVDANWILLLYSFQM</sequence>
<name>A0A834HSL4_RHOSS</name>
<feature type="compositionally biased region" description="Basic and acidic residues" evidence="1">
    <location>
        <begin position="72"/>
        <end position="86"/>
    </location>
</feature>
<feature type="region of interest" description="Disordered" evidence="1">
    <location>
        <begin position="32"/>
        <end position="108"/>
    </location>
</feature>
<feature type="compositionally biased region" description="Basic and acidic residues" evidence="1">
    <location>
        <begin position="32"/>
        <end position="43"/>
    </location>
</feature>
<evidence type="ECO:0000256" key="1">
    <source>
        <dbReference type="SAM" id="MobiDB-lite"/>
    </source>
</evidence>
<organism evidence="2 3">
    <name type="scientific">Rhododendron simsii</name>
    <name type="common">Sims's rhododendron</name>
    <dbReference type="NCBI Taxonomy" id="118357"/>
    <lineage>
        <taxon>Eukaryota</taxon>
        <taxon>Viridiplantae</taxon>
        <taxon>Streptophyta</taxon>
        <taxon>Embryophyta</taxon>
        <taxon>Tracheophyta</taxon>
        <taxon>Spermatophyta</taxon>
        <taxon>Magnoliopsida</taxon>
        <taxon>eudicotyledons</taxon>
        <taxon>Gunneridae</taxon>
        <taxon>Pentapetalae</taxon>
        <taxon>asterids</taxon>
        <taxon>Ericales</taxon>
        <taxon>Ericaceae</taxon>
        <taxon>Ericoideae</taxon>
        <taxon>Rhodoreae</taxon>
        <taxon>Rhododendron</taxon>
    </lineage>
</organism>
<dbReference type="AlphaFoldDB" id="A0A834HSL4"/>
<evidence type="ECO:0000313" key="2">
    <source>
        <dbReference type="EMBL" id="KAF7153371.1"/>
    </source>
</evidence>